<sequence length="34" mass="3839">MIHHLCEISSYRGVYYIDFAAESPIERGSAAVRP</sequence>
<organism evidence="1 2">
    <name type="scientific">Streptomyces viridochromogenes Tue57</name>
    <dbReference type="NCBI Taxonomy" id="1160705"/>
    <lineage>
        <taxon>Bacteria</taxon>
        <taxon>Bacillati</taxon>
        <taxon>Actinomycetota</taxon>
        <taxon>Actinomycetes</taxon>
        <taxon>Kitasatosporales</taxon>
        <taxon>Streptomycetaceae</taxon>
        <taxon>Streptomyces</taxon>
    </lineage>
</organism>
<protein>
    <submittedName>
        <fullName evidence="1">Uncharacterized protein</fullName>
    </submittedName>
</protein>
<dbReference type="Proteomes" id="UP000011205">
    <property type="component" value="Unassembled WGS sequence"/>
</dbReference>
<evidence type="ECO:0000313" key="2">
    <source>
        <dbReference type="Proteomes" id="UP000011205"/>
    </source>
</evidence>
<reference evidence="1 2" key="1">
    <citation type="journal article" date="2013" name="Genome Announc.">
        <title>Draft Genome Sequence of Streptomyces viridochromogenes Strain Tu57, Producer of Avilamycin.</title>
        <authorList>
            <person name="Gruning B.A."/>
            <person name="Erxleben A."/>
            <person name="Hahnlein A."/>
            <person name="Gunther S."/>
        </authorList>
    </citation>
    <scope>NUCLEOTIDE SEQUENCE [LARGE SCALE GENOMIC DNA]</scope>
    <source>
        <strain evidence="1 2">Tue57</strain>
    </source>
</reference>
<name>L8P737_STRVR</name>
<dbReference type="EMBL" id="AMLP01000215">
    <property type="protein sequence ID" value="ELS52210.1"/>
    <property type="molecule type" value="Genomic_DNA"/>
</dbReference>
<proteinExistence type="predicted"/>
<gene>
    <name evidence="1" type="ORF">STVIR_6813</name>
</gene>
<evidence type="ECO:0000313" key="1">
    <source>
        <dbReference type="EMBL" id="ELS52210.1"/>
    </source>
</evidence>
<comment type="caution">
    <text evidence="1">The sequence shown here is derived from an EMBL/GenBank/DDBJ whole genome shotgun (WGS) entry which is preliminary data.</text>
</comment>
<dbReference type="AlphaFoldDB" id="L8P737"/>
<accession>L8P737</accession>